<dbReference type="EMBL" id="LUKE01000003">
    <property type="protein sequence ID" value="KYG63854.1"/>
    <property type="molecule type" value="Genomic_DNA"/>
</dbReference>
<dbReference type="OrthoDB" id="315417at2"/>
<proteinExistence type="predicted"/>
<evidence type="ECO:0000256" key="3">
    <source>
        <dbReference type="ARBA" id="ARBA00022553"/>
    </source>
</evidence>
<reference evidence="5 6" key="1">
    <citation type="submission" date="2016-03" db="EMBL/GenBank/DDBJ databases">
        <authorList>
            <person name="Ploux O."/>
        </authorList>
    </citation>
    <scope>NUCLEOTIDE SEQUENCE [LARGE SCALE GENOMIC DNA]</scope>
    <source>
        <strain evidence="5 6">R0</strain>
    </source>
</reference>
<protein>
    <recommendedName>
        <fullName evidence="2">histidine kinase</fullName>
        <ecNumber evidence="2">2.7.13.3</ecNumber>
    </recommendedName>
</protein>
<dbReference type="InterPro" id="IPR003661">
    <property type="entry name" value="HisK_dim/P_dom"/>
</dbReference>
<dbReference type="Gene3D" id="3.30.450.40">
    <property type="match status" value="1"/>
</dbReference>
<name>A0A150WJI9_BDEBC</name>
<dbReference type="SUPFAM" id="SSF47384">
    <property type="entry name" value="Homodimeric domain of signal transducing histidine kinase"/>
    <property type="match status" value="1"/>
</dbReference>
<dbReference type="SUPFAM" id="SSF55781">
    <property type="entry name" value="GAF domain-like"/>
    <property type="match status" value="1"/>
</dbReference>
<organism evidence="5 6">
    <name type="scientific">Bdellovibrio bacteriovorus</name>
    <dbReference type="NCBI Taxonomy" id="959"/>
    <lineage>
        <taxon>Bacteria</taxon>
        <taxon>Pseudomonadati</taxon>
        <taxon>Bdellovibrionota</taxon>
        <taxon>Bdellovibrionia</taxon>
        <taxon>Bdellovibrionales</taxon>
        <taxon>Pseudobdellovibrionaceae</taxon>
        <taxon>Bdellovibrio</taxon>
    </lineage>
</organism>
<dbReference type="SMART" id="SM00065">
    <property type="entry name" value="GAF"/>
    <property type="match status" value="1"/>
</dbReference>
<gene>
    <name evidence="5" type="ORF">AZI86_13630</name>
</gene>
<comment type="caution">
    <text evidence="5">The sequence shown here is derived from an EMBL/GenBank/DDBJ whole genome shotgun (WGS) entry which is preliminary data.</text>
</comment>
<dbReference type="PRINTS" id="PR00344">
    <property type="entry name" value="BCTRLSENSOR"/>
</dbReference>
<evidence type="ECO:0000259" key="4">
    <source>
        <dbReference type="PROSITE" id="PS50109"/>
    </source>
</evidence>
<dbReference type="InterPro" id="IPR003594">
    <property type="entry name" value="HATPase_dom"/>
</dbReference>
<dbReference type="Proteomes" id="UP000075320">
    <property type="component" value="Unassembled WGS sequence"/>
</dbReference>
<feature type="domain" description="Histidine kinase" evidence="4">
    <location>
        <begin position="203"/>
        <end position="417"/>
    </location>
</feature>
<evidence type="ECO:0000256" key="1">
    <source>
        <dbReference type="ARBA" id="ARBA00000085"/>
    </source>
</evidence>
<dbReference type="InterPro" id="IPR036097">
    <property type="entry name" value="HisK_dim/P_sf"/>
</dbReference>
<dbReference type="PROSITE" id="PS50109">
    <property type="entry name" value="HIS_KIN"/>
    <property type="match status" value="1"/>
</dbReference>
<sequence>MKIAPLPANEVDRLHALLSYEILDTPAEFSYDDITLLASSLCDTPIALVSLIDSDRQWFKSRQGLDASETPRSQSFCAHAIHQEEVFIVADACLDERFASNPLVTGPLGIRFYAGAPLINPDGFALGTLCVIDKQPRNLNSQQRSALKTLARQVVSQLEQRRLNKILAGNFIALQESTKQVCDQQAMLVHSSKMSALGELSAGIAHEINNPLSIISGKLWRLQKHISENKISANDALSDIEVAEKAVRRAANIIKGLTTFARDCTNDPAETTSLQNILNDFIAVTTDTVETAGIEFRIPEFEDCFIRCRPAEIIQILLNLLNNSVFATQKLPQKWIELKVSSDENTVRIFFVDSGSGIPREVQDRMMDPFYTTKPTGQGTGLGLSISQGIAKANQGELSYLPKAANTTFVLSFPKARLGMIA</sequence>
<dbReference type="InterPro" id="IPR029016">
    <property type="entry name" value="GAF-like_dom_sf"/>
</dbReference>
<dbReference type="Gene3D" id="1.10.287.130">
    <property type="match status" value="1"/>
</dbReference>
<dbReference type="PANTHER" id="PTHR43102:SF2">
    <property type="entry name" value="GAF DOMAIN-CONTAINING PROTEIN"/>
    <property type="match status" value="1"/>
</dbReference>
<dbReference type="InterPro" id="IPR003018">
    <property type="entry name" value="GAF"/>
</dbReference>
<dbReference type="InterPro" id="IPR005467">
    <property type="entry name" value="His_kinase_dom"/>
</dbReference>
<comment type="catalytic activity">
    <reaction evidence="1">
        <text>ATP + protein L-histidine = ADP + protein N-phospho-L-histidine.</text>
        <dbReference type="EC" id="2.7.13.3"/>
    </reaction>
</comment>
<evidence type="ECO:0000256" key="2">
    <source>
        <dbReference type="ARBA" id="ARBA00012438"/>
    </source>
</evidence>
<evidence type="ECO:0000313" key="5">
    <source>
        <dbReference type="EMBL" id="KYG63854.1"/>
    </source>
</evidence>
<dbReference type="InterPro" id="IPR004358">
    <property type="entry name" value="Sig_transdc_His_kin-like_C"/>
</dbReference>
<keyword evidence="3" id="KW-0597">Phosphoprotein</keyword>
<dbReference type="SUPFAM" id="SSF55874">
    <property type="entry name" value="ATPase domain of HSP90 chaperone/DNA topoisomerase II/histidine kinase"/>
    <property type="match status" value="1"/>
</dbReference>
<dbReference type="InterPro" id="IPR036890">
    <property type="entry name" value="HATPase_C_sf"/>
</dbReference>
<dbReference type="RefSeq" id="WP_061835748.1">
    <property type="nucleotide sequence ID" value="NZ_LUKE01000003.1"/>
</dbReference>
<dbReference type="GO" id="GO:0000155">
    <property type="term" value="F:phosphorelay sensor kinase activity"/>
    <property type="evidence" value="ECO:0007669"/>
    <property type="project" value="InterPro"/>
</dbReference>
<dbReference type="PANTHER" id="PTHR43102">
    <property type="entry name" value="SLR1143 PROTEIN"/>
    <property type="match status" value="1"/>
</dbReference>
<accession>A0A150WJI9</accession>
<dbReference type="CDD" id="cd00082">
    <property type="entry name" value="HisKA"/>
    <property type="match status" value="1"/>
</dbReference>
<dbReference type="Pfam" id="PF00512">
    <property type="entry name" value="HisKA"/>
    <property type="match status" value="1"/>
</dbReference>
<dbReference type="AlphaFoldDB" id="A0A150WJI9"/>
<keyword evidence="6" id="KW-1185">Reference proteome</keyword>
<dbReference type="SMART" id="SM00388">
    <property type="entry name" value="HisKA"/>
    <property type="match status" value="1"/>
</dbReference>
<dbReference type="Pfam" id="PF01590">
    <property type="entry name" value="GAF"/>
    <property type="match status" value="1"/>
</dbReference>
<dbReference type="Pfam" id="PF02518">
    <property type="entry name" value="HATPase_c"/>
    <property type="match status" value="1"/>
</dbReference>
<dbReference type="SMART" id="SM00387">
    <property type="entry name" value="HATPase_c"/>
    <property type="match status" value="1"/>
</dbReference>
<evidence type="ECO:0000313" key="6">
    <source>
        <dbReference type="Proteomes" id="UP000075320"/>
    </source>
</evidence>
<dbReference type="EC" id="2.7.13.3" evidence="2"/>
<dbReference type="Gene3D" id="3.30.565.10">
    <property type="entry name" value="Histidine kinase-like ATPase, C-terminal domain"/>
    <property type="match status" value="1"/>
</dbReference>